<evidence type="ECO:0000313" key="9">
    <source>
        <dbReference type="EMBL" id="CAB4165768.1"/>
    </source>
</evidence>
<evidence type="ECO:0000256" key="2">
    <source>
        <dbReference type="ARBA" id="ARBA00022448"/>
    </source>
</evidence>
<keyword evidence="4 7" id="KW-0812">Transmembrane</keyword>
<dbReference type="GO" id="GO:0005886">
    <property type="term" value="C:plasma membrane"/>
    <property type="evidence" value="ECO:0007669"/>
    <property type="project" value="UniProtKB-SubCell"/>
</dbReference>
<dbReference type="PRINTS" id="PR00173">
    <property type="entry name" value="EDTRNSPORT"/>
</dbReference>
<dbReference type="EMBL" id="LR796776">
    <property type="protein sequence ID" value="CAB4165768.1"/>
    <property type="molecule type" value="Genomic_DNA"/>
</dbReference>
<keyword evidence="3" id="KW-1003">Cell membrane</keyword>
<evidence type="ECO:0000313" key="11">
    <source>
        <dbReference type="EMBL" id="CAB4221232.1"/>
    </source>
</evidence>
<dbReference type="Pfam" id="PF00375">
    <property type="entry name" value="SDF"/>
    <property type="match status" value="1"/>
</dbReference>
<feature type="transmembrane region" description="Helical" evidence="7">
    <location>
        <begin position="320"/>
        <end position="345"/>
    </location>
</feature>
<evidence type="ECO:0000256" key="3">
    <source>
        <dbReference type="ARBA" id="ARBA00022475"/>
    </source>
</evidence>
<evidence type="ECO:0000313" key="8">
    <source>
        <dbReference type="EMBL" id="CAB4163992.1"/>
    </source>
</evidence>
<accession>A0A6J5T053</accession>
<evidence type="ECO:0000256" key="5">
    <source>
        <dbReference type="ARBA" id="ARBA00022989"/>
    </source>
</evidence>
<feature type="transmembrane region" description="Helical" evidence="7">
    <location>
        <begin position="43"/>
        <end position="67"/>
    </location>
</feature>
<sequence length="423" mass="44976">MKFNFKDFLSSPWTILGSIILGVIAGVYAPATSMHFESVGGIYISLLKVVVLPFLLATILVGVISLLQKDGSATLIRRIIIGFVASMFLASFIGVSTVVLTGSEMTPEKQTKLGAIVNSKEAGSDLNITLKEAMPIVPGVDPLAAAQKFIPENIFNTLNNGESLKIVIFCLIFGIALGNIKSTGQEMLVDVLKSIQQASISIFKFLNYFLAIALLAMISSQVGKVGVGIFLTMVEFIVQQALGGFLVMVCGITVIWLRSKVSLMEVIHSIQETLIVAVSSRSSLACIPYAQEAMHRLKFQTSSVELAIPLSFTVNRIGSIFYYAIATVFIANIYGAPMGVVGLAIVLFGSILAGLASAGTTGILTVATVAVVCDLLKLPSEAVLVLLIAVDPLMDMIRTVSHVTANMGVTAFVCDKEIENGQA</sequence>
<dbReference type="InterPro" id="IPR001991">
    <property type="entry name" value="Na-dicarboxylate_symporter"/>
</dbReference>
<name>A0A6J5T053_9CAUD</name>
<evidence type="ECO:0000313" key="10">
    <source>
        <dbReference type="EMBL" id="CAB4187002.1"/>
    </source>
</evidence>
<dbReference type="Gene3D" id="1.10.3860.10">
    <property type="entry name" value="Sodium:dicarboxylate symporter"/>
    <property type="match status" value="1"/>
</dbReference>
<feature type="transmembrane region" description="Helical" evidence="7">
    <location>
        <begin position="166"/>
        <end position="184"/>
    </location>
</feature>
<dbReference type="GO" id="GO:0015293">
    <property type="term" value="F:symporter activity"/>
    <property type="evidence" value="ECO:0007669"/>
    <property type="project" value="UniProtKB-KW"/>
</dbReference>
<keyword evidence="6 7" id="KW-0472">Membrane</keyword>
<feature type="transmembrane region" description="Helical" evidence="7">
    <location>
        <begin position="12"/>
        <end position="31"/>
    </location>
</feature>
<dbReference type="InterPro" id="IPR036458">
    <property type="entry name" value="Na:dicarbo_symporter_sf"/>
</dbReference>
<feature type="transmembrane region" description="Helical" evidence="7">
    <location>
        <begin position="237"/>
        <end position="257"/>
    </location>
</feature>
<keyword evidence="2" id="KW-0813">Transport</keyword>
<feature type="transmembrane region" description="Helical" evidence="7">
    <location>
        <begin position="205"/>
        <end position="231"/>
    </location>
</feature>
<dbReference type="EMBL" id="LR797502">
    <property type="protein sequence ID" value="CAB4221232.1"/>
    <property type="molecule type" value="Genomic_DNA"/>
</dbReference>
<dbReference type="PANTHER" id="PTHR42865">
    <property type="entry name" value="PROTON/GLUTAMATE-ASPARTATE SYMPORTER"/>
    <property type="match status" value="1"/>
</dbReference>
<proteinExistence type="predicted"/>
<protein>
    <submittedName>
        <fullName evidence="11">GltP Na+/H+-dicarboxylate symporters</fullName>
    </submittedName>
</protein>
<dbReference type="EMBL" id="LR796758">
    <property type="protein sequence ID" value="CAB4163992.1"/>
    <property type="molecule type" value="Genomic_DNA"/>
</dbReference>
<dbReference type="PANTHER" id="PTHR42865:SF7">
    <property type="entry name" value="PROTON_GLUTAMATE-ASPARTATE SYMPORTER"/>
    <property type="match status" value="1"/>
</dbReference>
<gene>
    <name evidence="10" type="ORF">UFOVP1146_348</name>
    <name evidence="11" type="ORF">UFOVP1638_217</name>
    <name evidence="8" type="ORF">UFOVP812_261</name>
    <name evidence="9" type="ORF">UFOVP818_304</name>
</gene>
<organism evidence="11">
    <name type="scientific">uncultured Caudovirales phage</name>
    <dbReference type="NCBI Taxonomy" id="2100421"/>
    <lineage>
        <taxon>Viruses</taxon>
        <taxon>Duplodnaviria</taxon>
        <taxon>Heunggongvirae</taxon>
        <taxon>Uroviricota</taxon>
        <taxon>Caudoviricetes</taxon>
        <taxon>Peduoviridae</taxon>
        <taxon>Maltschvirus</taxon>
        <taxon>Maltschvirus maltsch</taxon>
    </lineage>
</organism>
<dbReference type="EMBL" id="LR797099">
    <property type="protein sequence ID" value="CAB4187002.1"/>
    <property type="molecule type" value="Genomic_DNA"/>
</dbReference>
<reference evidence="11" key="1">
    <citation type="submission" date="2020-05" db="EMBL/GenBank/DDBJ databases">
        <authorList>
            <person name="Chiriac C."/>
            <person name="Salcher M."/>
            <person name="Ghai R."/>
            <person name="Kavagutti S V."/>
        </authorList>
    </citation>
    <scope>NUCLEOTIDE SEQUENCE</scope>
</reference>
<feature type="transmembrane region" description="Helical" evidence="7">
    <location>
        <begin position="79"/>
        <end position="100"/>
    </location>
</feature>
<feature type="transmembrane region" description="Helical" evidence="7">
    <location>
        <begin position="351"/>
        <end position="376"/>
    </location>
</feature>
<evidence type="ECO:0000256" key="1">
    <source>
        <dbReference type="ARBA" id="ARBA00004651"/>
    </source>
</evidence>
<keyword evidence="5 7" id="KW-1133">Transmembrane helix</keyword>
<evidence type="ECO:0000256" key="7">
    <source>
        <dbReference type="SAM" id="Phobius"/>
    </source>
</evidence>
<evidence type="ECO:0000256" key="6">
    <source>
        <dbReference type="ARBA" id="ARBA00023136"/>
    </source>
</evidence>
<dbReference type="SUPFAM" id="SSF118215">
    <property type="entry name" value="Proton glutamate symport protein"/>
    <property type="match status" value="1"/>
</dbReference>
<evidence type="ECO:0000256" key="4">
    <source>
        <dbReference type="ARBA" id="ARBA00022692"/>
    </source>
</evidence>
<comment type="subcellular location">
    <subcellularLocation>
        <location evidence="1">Cell membrane</location>
        <topology evidence="1">Multi-pass membrane protein</topology>
    </subcellularLocation>
</comment>